<sequence>MGGNLLHANVETPMPAPEWVIRSEAERLSSLEKAMVAGKEQFRRLLVIVAAKDDGQVIVQLNEPLSAGDRGTVLLDFEAYIKSAVDGGLTVWVEALGDRNSLRNLRGIEVKA</sequence>
<evidence type="ECO:0000313" key="1">
    <source>
        <dbReference type="EMBL" id="CUS35103.1"/>
    </source>
</evidence>
<dbReference type="RefSeq" id="WP_090747358.1">
    <property type="nucleotide sequence ID" value="NZ_CZQA01000008.1"/>
</dbReference>
<organism evidence="1 2">
    <name type="scientific">Candidatus Nitrospira nitrosa</name>
    <dbReference type="NCBI Taxonomy" id="1742972"/>
    <lineage>
        <taxon>Bacteria</taxon>
        <taxon>Pseudomonadati</taxon>
        <taxon>Nitrospirota</taxon>
        <taxon>Nitrospiria</taxon>
        <taxon>Nitrospirales</taxon>
        <taxon>Nitrospiraceae</taxon>
        <taxon>Nitrospira</taxon>
    </lineage>
</organism>
<gene>
    <name evidence="1" type="ORF">COMA1_20123</name>
</gene>
<proteinExistence type="predicted"/>
<keyword evidence="2" id="KW-1185">Reference proteome</keyword>
<accession>A0A0S4LD23</accession>
<name>A0A0S4LD23_9BACT</name>
<dbReference type="Proteomes" id="UP000199032">
    <property type="component" value="Unassembled WGS sequence"/>
</dbReference>
<evidence type="ECO:0000313" key="2">
    <source>
        <dbReference type="Proteomes" id="UP000199032"/>
    </source>
</evidence>
<dbReference type="OrthoDB" id="622550at2"/>
<dbReference type="EMBL" id="CZQA01000008">
    <property type="protein sequence ID" value="CUS35103.1"/>
    <property type="molecule type" value="Genomic_DNA"/>
</dbReference>
<dbReference type="STRING" id="1742972.COMA1_20123"/>
<reference evidence="1 2" key="1">
    <citation type="submission" date="2015-10" db="EMBL/GenBank/DDBJ databases">
        <authorList>
            <person name="Gilbert D.G."/>
        </authorList>
    </citation>
    <scope>NUCLEOTIDE SEQUENCE [LARGE SCALE GENOMIC DNA]</scope>
    <source>
        <strain evidence="1">COMA1</strain>
    </source>
</reference>
<protein>
    <submittedName>
        <fullName evidence="1">Uncharacterized protein</fullName>
    </submittedName>
</protein>
<dbReference type="AlphaFoldDB" id="A0A0S4LD23"/>